<feature type="chain" id="PRO_5045004062" description="Maltodextrin-binding protein" evidence="6">
    <location>
        <begin position="21"/>
        <end position="415"/>
    </location>
</feature>
<gene>
    <name evidence="7" type="ORF">ACFO8Q_18415</name>
</gene>
<keyword evidence="6" id="KW-0472">Membrane</keyword>
<evidence type="ECO:0000313" key="7">
    <source>
        <dbReference type="EMBL" id="MFC4769307.1"/>
    </source>
</evidence>
<dbReference type="Gene3D" id="3.40.190.10">
    <property type="entry name" value="Periplasmic binding protein-like II"/>
    <property type="match status" value="2"/>
</dbReference>
<evidence type="ECO:0000256" key="1">
    <source>
        <dbReference type="ARBA" id="ARBA00008520"/>
    </source>
</evidence>
<evidence type="ECO:0000256" key="2">
    <source>
        <dbReference type="ARBA" id="ARBA00022448"/>
    </source>
</evidence>
<keyword evidence="8" id="KW-1185">Reference proteome</keyword>
<dbReference type="Pfam" id="PF13416">
    <property type="entry name" value="SBP_bac_8"/>
    <property type="match status" value="1"/>
</dbReference>
<keyword evidence="2 6" id="KW-0813">Transport</keyword>
<evidence type="ECO:0000313" key="8">
    <source>
        <dbReference type="Proteomes" id="UP001596002"/>
    </source>
</evidence>
<evidence type="ECO:0000256" key="4">
    <source>
        <dbReference type="ARBA" id="ARBA00022729"/>
    </source>
</evidence>
<sequence length="415" mass="45609">MKRNSWKKALSLVATTGLLAGVLAGCASSSKPTDEKPANDPAKKSSKITVWSYWKEQEFELVKSAAQEWAKKTGNEVEIVIDNNNEFQKYAAAAQSGKGPDAVFGMPHDNLGTFAKAGLLAEMPKDLVNEKDYVDVAWKAVTVEGKKVAFPMSMETYALFYNKEKVPNPPKTWSEFLDIAQKQGFMYDINNAYFSYAFIAGNGGYVFKNNNGTYDTNDIGLANEGAIKGYQTIQDFVKKYKFMPADVVGDIAKGKFQSKNIGMFISGPWDVAPFKKANVPFAVAPFPTLENGQKPKTFVGLQTAFVSSKSQNQDKAWDLLKYLNENTSKKALELSARIPVKKSILDDPSFKENQVAAVIAEIASAGEPMPNIPQIQAFWTPMGNNLKLLTQGKSTPEKAAKDIVDQMKQGIATLK</sequence>
<keyword evidence="3 6" id="KW-0762">Sugar transport</keyword>
<dbReference type="PROSITE" id="PS51257">
    <property type="entry name" value="PROKAR_LIPOPROTEIN"/>
    <property type="match status" value="1"/>
</dbReference>
<reference evidence="8" key="1">
    <citation type="journal article" date="2019" name="Int. J. Syst. Evol. Microbiol.">
        <title>The Global Catalogue of Microorganisms (GCM) 10K type strain sequencing project: providing services to taxonomists for standard genome sequencing and annotation.</title>
        <authorList>
            <consortium name="The Broad Institute Genomics Platform"/>
            <consortium name="The Broad Institute Genome Sequencing Center for Infectious Disease"/>
            <person name="Wu L."/>
            <person name="Ma J."/>
        </authorList>
    </citation>
    <scope>NUCLEOTIDE SEQUENCE [LARGE SCALE GENOMIC DNA]</scope>
    <source>
        <strain evidence="8">WYCCWR 12678</strain>
    </source>
</reference>
<dbReference type="PANTHER" id="PTHR30061">
    <property type="entry name" value="MALTOSE-BINDING PERIPLASMIC PROTEIN"/>
    <property type="match status" value="1"/>
</dbReference>
<dbReference type="SUPFAM" id="SSF53850">
    <property type="entry name" value="Periplasmic binding protein-like II"/>
    <property type="match status" value="1"/>
</dbReference>
<organism evidence="7 8">
    <name type="scientific">Effusibacillus consociatus</name>
    <dbReference type="NCBI Taxonomy" id="1117041"/>
    <lineage>
        <taxon>Bacteria</taxon>
        <taxon>Bacillati</taxon>
        <taxon>Bacillota</taxon>
        <taxon>Bacilli</taxon>
        <taxon>Bacillales</taxon>
        <taxon>Alicyclobacillaceae</taxon>
        <taxon>Effusibacillus</taxon>
    </lineage>
</organism>
<evidence type="ECO:0000256" key="6">
    <source>
        <dbReference type="RuleBase" id="RU365005"/>
    </source>
</evidence>
<comment type="subcellular location">
    <subcellularLocation>
        <location evidence="6">Cell membrane</location>
        <topology evidence="6">Lipid-anchor</topology>
    </subcellularLocation>
</comment>
<feature type="signal peptide" evidence="6">
    <location>
        <begin position="1"/>
        <end position="20"/>
    </location>
</feature>
<dbReference type="CDD" id="cd13586">
    <property type="entry name" value="PBP2_Maltose_binding_like"/>
    <property type="match status" value="1"/>
</dbReference>
<dbReference type="PANTHER" id="PTHR30061:SF50">
    <property type="entry name" value="MALTOSE_MALTODEXTRIN-BINDING PERIPLASMIC PROTEIN"/>
    <property type="match status" value="1"/>
</dbReference>
<proteinExistence type="inferred from homology"/>
<dbReference type="InterPro" id="IPR006061">
    <property type="entry name" value="SBP_1_CS"/>
</dbReference>
<keyword evidence="6" id="KW-0449">Lipoprotein</keyword>
<protein>
    <recommendedName>
        <fullName evidence="5 6">Maltodextrin-binding protein</fullName>
    </recommendedName>
</protein>
<dbReference type="PROSITE" id="PS01037">
    <property type="entry name" value="SBP_BACTERIAL_1"/>
    <property type="match status" value="1"/>
</dbReference>
<accession>A0ABV9Q7T2</accession>
<dbReference type="PRINTS" id="PR00181">
    <property type="entry name" value="MALTOSEBP"/>
</dbReference>
<keyword evidence="4 6" id="KW-0732">Signal</keyword>
<dbReference type="InterPro" id="IPR006059">
    <property type="entry name" value="SBP"/>
</dbReference>
<dbReference type="Proteomes" id="UP001596002">
    <property type="component" value="Unassembled WGS sequence"/>
</dbReference>
<comment type="caution">
    <text evidence="7">The sequence shown here is derived from an EMBL/GenBank/DDBJ whole genome shotgun (WGS) entry which is preliminary data.</text>
</comment>
<dbReference type="EMBL" id="JBHSHC010000125">
    <property type="protein sequence ID" value="MFC4769307.1"/>
    <property type="molecule type" value="Genomic_DNA"/>
</dbReference>
<keyword evidence="6" id="KW-1003">Cell membrane</keyword>
<dbReference type="InterPro" id="IPR006060">
    <property type="entry name" value="Maltose/Cyclodextrin-bd"/>
</dbReference>
<evidence type="ECO:0000256" key="3">
    <source>
        <dbReference type="ARBA" id="ARBA00022597"/>
    </source>
</evidence>
<evidence type="ECO:0000256" key="5">
    <source>
        <dbReference type="ARBA" id="ARBA00030303"/>
    </source>
</evidence>
<comment type="similarity">
    <text evidence="1 6">Belongs to the bacterial solute-binding protein 1 family.</text>
</comment>
<name>A0ABV9Q7T2_9BACL</name>
<dbReference type="RefSeq" id="WP_380027674.1">
    <property type="nucleotide sequence ID" value="NZ_JBHSHC010000125.1"/>
</dbReference>